<name>A0A2H0RIT7_9BACT</name>
<comment type="caution">
    <text evidence="2">The sequence shown here is derived from an EMBL/GenBank/DDBJ whole genome shotgun (WGS) entry which is preliminary data.</text>
</comment>
<accession>A0A2H0RIT7</accession>
<feature type="region of interest" description="Disordered" evidence="1">
    <location>
        <begin position="1"/>
        <end position="26"/>
    </location>
</feature>
<dbReference type="AlphaFoldDB" id="A0A2H0RIT7"/>
<sequence>MSWFKKKKLKTDPPAGSPPEIAPNPAQVGYINPHLVDYLERQLVRNRPVLDPAADNRCPRDDD</sequence>
<dbReference type="EMBL" id="PCYK01000003">
    <property type="protein sequence ID" value="PIR46403.1"/>
    <property type="molecule type" value="Genomic_DNA"/>
</dbReference>
<evidence type="ECO:0000256" key="1">
    <source>
        <dbReference type="SAM" id="MobiDB-lite"/>
    </source>
</evidence>
<evidence type="ECO:0000313" key="2">
    <source>
        <dbReference type="EMBL" id="PIR46403.1"/>
    </source>
</evidence>
<evidence type="ECO:0000313" key="3">
    <source>
        <dbReference type="Proteomes" id="UP000230431"/>
    </source>
</evidence>
<proteinExistence type="predicted"/>
<protein>
    <submittedName>
        <fullName evidence="2">Uncharacterized protein</fullName>
    </submittedName>
</protein>
<dbReference type="Proteomes" id="UP000230431">
    <property type="component" value="Unassembled WGS sequence"/>
</dbReference>
<reference evidence="2 3" key="1">
    <citation type="submission" date="2017-09" db="EMBL/GenBank/DDBJ databases">
        <title>Depth-based differentiation of microbial function through sediment-hosted aquifers and enrichment of novel symbionts in the deep terrestrial subsurface.</title>
        <authorList>
            <person name="Probst A.J."/>
            <person name="Ladd B."/>
            <person name="Jarett J.K."/>
            <person name="Geller-Mcgrath D.E."/>
            <person name="Sieber C.M."/>
            <person name="Emerson J.B."/>
            <person name="Anantharaman K."/>
            <person name="Thomas B.C."/>
            <person name="Malmstrom R."/>
            <person name="Stieglmeier M."/>
            <person name="Klingl A."/>
            <person name="Woyke T."/>
            <person name="Ryan C.M."/>
            <person name="Banfield J.F."/>
        </authorList>
    </citation>
    <scope>NUCLEOTIDE SEQUENCE [LARGE SCALE GENOMIC DNA]</scope>
    <source>
        <strain evidence="2">CG10_big_fil_rev_8_21_14_0_10_49_38</strain>
    </source>
</reference>
<organism evidence="2 3">
    <name type="scientific">Candidatus Vogelbacteria bacterium CG10_big_fil_rev_8_21_14_0_10_49_38</name>
    <dbReference type="NCBI Taxonomy" id="1975043"/>
    <lineage>
        <taxon>Bacteria</taxon>
        <taxon>Candidatus Vogeliibacteriota</taxon>
    </lineage>
</organism>
<gene>
    <name evidence="2" type="ORF">COV08_00525</name>
</gene>